<keyword evidence="5" id="KW-0648">Protein biosynthesis</keyword>
<dbReference type="InterPro" id="IPR029044">
    <property type="entry name" value="Nucleotide-diphossugar_trans"/>
</dbReference>
<sequence>MNNEFHAFIFLDPGQDLFPLVNKYIDKHMLPIVNKPLLFHNIKFLAECCNKITIVGLKKLKDSVEKVIDEFIESRSEESFDRKNIEFLEIMYFEGVHTILLSKIDQVTSKRIIIMKGDIITNVKLSDIIVDFKRSKTKFYTILTKKKSENYICYKNNEILYYKNNNPIKNEIFSKFDKVKISTELDTIQLYICDKECILYTEKSFSFKNTFFPTMVEKLLENIPVKFFYKENSFFQIKTPDDYLEANMFVLSNLKSFSYKGNPCISTKSTSVLENIEIGKSKIFKSIIGEGTKIGDKVKISSSVIMNAVIIGNNVKIENCVIGCNVIIPENSTLKNCKISSNFIFKETVKLLDQNIMALDN</sequence>
<proteinExistence type="inferred from homology"/>
<comment type="similarity">
    <text evidence="2">Belongs to the eIF-2B gamma/epsilon subunits family.</text>
</comment>
<reference evidence="11" key="1">
    <citation type="journal article" date="2013" name="PLoS Genet.">
        <title>The genome of Spraguea lophii and the basis of host-microsporidian interactions.</title>
        <authorList>
            <person name="Campbell S.E."/>
            <person name="Williams T.A."/>
            <person name="Yousuf A."/>
            <person name="Soanes D.M."/>
            <person name="Paszkiewicz K.H."/>
            <person name="Williams B.A.P."/>
        </authorList>
    </citation>
    <scope>NUCLEOTIDE SEQUENCE [LARGE SCALE GENOMIC DNA]</scope>
    <source>
        <strain evidence="11">42_110</strain>
    </source>
</reference>
<evidence type="ECO:0000313" key="10">
    <source>
        <dbReference type="EMBL" id="EPR78013.1"/>
    </source>
</evidence>
<comment type="caution">
    <text evidence="10">The sequence shown here is derived from an EMBL/GenBank/DDBJ whole genome shotgun (WGS) entry which is preliminary data.</text>
</comment>
<dbReference type="GO" id="GO:0005851">
    <property type="term" value="C:eukaryotic translation initiation factor 2B complex"/>
    <property type="evidence" value="ECO:0007669"/>
    <property type="project" value="TreeGrafter"/>
</dbReference>
<dbReference type="OMA" id="SCKIRRC"/>
<accession>S7XPX4</accession>
<dbReference type="STRING" id="1358809.S7XPX4"/>
<organism evidence="10 11">
    <name type="scientific">Spraguea lophii (strain 42_110)</name>
    <name type="common">Microsporidian parasite</name>
    <dbReference type="NCBI Taxonomy" id="1358809"/>
    <lineage>
        <taxon>Eukaryota</taxon>
        <taxon>Fungi</taxon>
        <taxon>Fungi incertae sedis</taxon>
        <taxon>Microsporidia</taxon>
        <taxon>Spragueidae</taxon>
        <taxon>Spraguea</taxon>
    </lineage>
</organism>
<dbReference type="InterPro" id="IPR051960">
    <property type="entry name" value="eIF2B_gamma"/>
</dbReference>
<dbReference type="HOGENOM" id="CLU_049753_0_0_1"/>
<comment type="subunit">
    <text evidence="8">Component of the translation initiation factor 2B (eIF2B) complex which is a heterodecamer of two sets of five different subunits: alpha, beta, gamma, delta and epsilon. Subunits alpha, beta and delta comprise a regulatory subcomplex and subunits epsilon and gamma comprise a catalytic subcomplex. Within the complex, the hexameric regulatory complex resides at the center, with the two heterodimeric catalytic subcomplexes bound on opposite sides.</text>
</comment>
<dbReference type="Gene3D" id="3.90.550.10">
    <property type="entry name" value="Spore Coat Polysaccharide Biosynthesis Protein SpsA, Chain A"/>
    <property type="match status" value="1"/>
</dbReference>
<dbReference type="OrthoDB" id="10250549at2759"/>
<evidence type="ECO:0000256" key="5">
    <source>
        <dbReference type="ARBA" id="ARBA00022917"/>
    </source>
</evidence>
<dbReference type="PANTHER" id="PTHR45989:SF1">
    <property type="entry name" value="TRANSLATION INITIATION FACTOR EIF-2B SUBUNIT GAMMA"/>
    <property type="match status" value="1"/>
</dbReference>
<dbReference type="GO" id="GO:0002183">
    <property type="term" value="P:cytoplasmic translational initiation"/>
    <property type="evidence" value="ECO:0007669"/>
    <property type="project" value="TreeGrafter"/>
</dbReference>
<dbReference type="InterPro" id="IPR056818">
    <property type="entry name" value="GlmU/GlgC-like_hexapep"/>
</dbReference>
<dbReference type="SUPFAM" id="SSF53448">
    <property type="entry name" value="Nucleotide-diphospho-sugar transferases"/>
    <property type="match status" value="1"/>
</dbReference>
<dbReference type="AlphaFoldDB" id="S7XPX4"/>
<comment type="subcellular location">
    <subcellularLocation>
        <location evidence="1">Cytoplasm</location>
        <location evidence="1">Cytosol</location>
    </subcellularLocation>
</comment>
<evidence type="ECO:0000256" key="4">
    <source>
        <dbReference type="ARBA" id="ARBA00022540"/>
    </source>
</evidence>
<evidence type="ECO:0000256" key="2">
    <source>
        <dbReference type="ARBA" id="ARBA00007878"/>
    </source>
</evidence>
<name>S7XPX4_SPRLO</name>
<dbReference type="GO" id="GO:0003743">
    <property type="term" value="F:translation initiation factor activity"/>
    <property type="evidence" value="ECO:0007669"/>
    <property type="project" value="UniProtKB-KW"/>
</dbReference>
<dbReference type="EMBL" id="ATCN01001092">
    <property type="protein sequence ID" value="EPR78013.1"/>
    <property type="molecule type" value="Genomic_DNA"/>
</dbReference>
<keyword evidence="11" id="KW-1185">Reference proteome</keyword>
<protein>
    <recommendedName>
        <fullName evidence="6">Translation initiation factor eIF2B subunit gamma</fullName>
    </recommendedName>
    <alternativeName>
        <fullName evidence="7">eIF2B GDP-GTP exchange factor subunit gamma</fullName>
    </alternativeName>
</protein>
<evidence type="ECO:0000313" key="11">
    <source>
        <dbReference type="Proteomes" id="UP000014978"/>
    </source>
</evidence>
<evidence type="ECO:0000256" key="1">
    <source>
        <dbReference type="ARBA" id="ARBA00004514"/>
    </source>
</evidence>
<dbReference type="GO" id="GO:0005085">
    <property type="term" value="F:guanyl-nucleotide exchange factor activity"/>
    <property type="evidence" value="ECO:0007669"/>
    <property type="project" value="TreeGrafter"/>
</dbReference>
<dbReference type="Gene3D" id="2.160.10.10">
    <property type="entry name" value="Hexapeptide repeat proteins"/>
    <property type="match status" value="1"/>
</dbReference>
<dbReference type="Pfam" id="PF24894">
    <property type="entry name" value="Hexapep_GlmU"/>
    <property type="match status" value="1"/>
</dbReference>
<keyword evidence="3" id="KW-0963">Cytoplasm</keyword>
<dbReference type="Proteomes" id="UP000014978">
    <property type="component" value="Unassembled WGS sequence"/>
</dbReference>
<evidence type="ECO:0000256" key="6">
    <source>
        <dbReference type="ARBA" id="ARBA00044196"/>
    </source>
</evidence>
<dbReference type="InParanoid" id="S7XPX4"/>
<keyword evidence="4 10" id="KW-0396">Initiation factor</keyword>
<evidence type="ECO:0000256" key="7">
    <source>
        <dbReference type="ARBA" id="ARBA00044229"/>
    </source>
</evidence>
<dbReference type="PANTHER" id="PTHR45989">
    <property type="entry name" value="TRANSLATION INITIATION FACTOR EIF-2B SUBUNIT GAMMA"/>
    <property type="match status" value="1"/>
</dbReference>
<evidence type="ECO:0000256" key="8">
    <source>
        <dbReference type="ARBA" id="ARBA00046432"/>
    </source>
</evidence>
<evidence type="ECO:0000256" key="3">
    <source>
        <dbReference type="ARBA" id="ARBA00022490"/>
    </source>
</evidence>
<dbReference type="VEuPathDB" id="MicrosporidiaDB:SLOPH_1981"/>
<feature type="domain" description="Glucose-1-phosphate adenylyltransferase/Bifunctional protein GlmU-like C-terminal hexapeptide" evidence="9">
    <location>
        <begin position="271"/>
        <end position="332"/>
    </location>
</feature>
<gene>
    <name evidence="10" type="ORF">SLOPH_1981</name>
</gene>
<evidence type="ECO:0000259" key="9">
    <source>
        <dbReference type="Pfam" id="PF24894"/>
    </source>
</evidence>
<dbReference type="GO" id="GO:0005829">
    <property type="term" value="C:cytosol"/>
    <property type="evidence" value="ECO:0007669"/>
    <property type="project" value="UniProtKB-SubCell"/>
</dbReference>